<reference evidence="1 2" key="1">
    <citation type="submission" date="2017-06" db="EMBL/GenBank/DDBJ databases">
        <authorList>
            <person name="Kim H.J."/>
            <person name="Triplett B.A."/>
        </authorList>
    </citation>
    <scope>NUCLEOTIDE SEQUENCE [LARGE SCALE GENOMIC DNA]</scope>
    <source>
        <strain evidence="1 2">DSM 14713</strain>
    </source>
</reference>
<dbReference type="OrthoDB" id="5502659at2"/>
<gene>
    <name evidence="1" type="ORF">MEBOL_004688</name>
</gene>
<sequence length="217" mass="24405">MVKLALLGDTYASQLRVNPRALVDMEVVWVGESHDTFRADVPRLKPDVLALDFADLGQVPPRLVPELMELTGARHALVSYRLTNHALLESLTSPRVRFVQGPLPLSLLRVHVNRTLQEPRQTDPTFGAPRGPKPPRFTPDQLGRLMELATRDTCECSQQLARLVSGLRGFEEYSDGCDRPDEKELRLHGLLHRQVAFAREALEDGLVALLEHQNIRV</sequence>
<keyword evidence="2" id="KW-1185">Reference proteome</keyword>
<dbReference type="KEGG" id="mbd:MEBOL_004688"/>
<dbReference type="RefSeq" id="WP_095979575.1">
    <property type="nucleotide sequence ID" value="NZ_CP022163.1"/>
</dbReference>
<protein>
    <submittedName>
        <fullName evidence="1">Uncharacterized protein</fullName>
    </submittedName>
</protein>
<evidence type="ECO:0000313" key="1">
    <source>
        <dbReference type="EMBL" id="ATB31226.1"/>
    </source>
</evidence>
<dbReference type="Proteomes" id="UP000217289">
    <property type="component" value="Chromosome"/>
</dbReference>
<organism evidence="1 2">
    <name type="scientific">Melittangium boletus DSM 14713</name>
    <dbReference type="NCBI Taxonomy" id="1294270"/>
    <lineage>
        <taxon>Bacteria</taxon>
        <taxon>Pseudomonadati</taxon>
        <taxon>Myxococcota</taxon>
        <taxon>Myxococcia</taxon>
        <taxon>Myxococcales</taxon>
        <taxon>Cystobacterineae</taxon>
        <taxon>Archangiaceae</taxon>
        <taxon>Melittangium</taxon>
    </lineage>
</organism>
<accession>A0A250IJX3</accession>
<dbReference type="AlphaFoldDB" id="A0A250IJX3"/>
<name>A0A250IJX3_9BACT</name>
<dbReference type="EMBL" id="CP022163">
    <property type="protein sequence ID" value="ATB31226.1"/>
    <property type="molecule type" value="Genomic_DNA"/>
</dbReference>
<evidence type="ECO:0000313" key="2">
    <source>
        <dbReference type="Proteomes" id="UP000217289"/>
    </source>
</evidence>
<proteinExistence type="predicted"/>